<evidence type="ECO:0000259" key="6">
    <source>
        <dbReference type="PROSITE" id="PS50893"/>
    </source>
</evidence>
<feature type="domain" description="ABC transporter" evidence="6">
    <location>
        <begin position="299"/>
        <end position="545"/>
    </location>
</feature>
<dbReference type="GO" id="GO:0015833">
    <property type="term" value="P:peptide transport"/>
    <property type="evidence" value="ECO:0007669"/>
    <property type="project" value="InterPro"/>
</dbReference>
<proteinExistence type="inferred from homology"/>
<dbReference type="SUPFAM" id="SSF52540">
    <property type="entry name" value="P-loop containing nucleoside triphosphate hydrolases"/>
    <property type="match status" value="2"/>
</dbReference>
<keyword evidence="4" id="KW-0547">Nucleotide-binding</keyword>
<evidence type="ECO:0000313" key="7">
    <source>
        <dbReference type="EMBL" id="KGH00943.1"/>
    </source>
</evidence>
<comment type="similarity">
    <text evidence="1">Belongs to the ABC transporter superfamily.</text>
</comment>
<dbReference type="PROSITE" id="PS00211">
    <property type="entry name" value="ABC_TRANSPORTER_1"/>
    <property type="match status" value="2"/>
</dbReference>
<dbReference type="InterPro" id="IPR003593">
    <property type="entry name" value="AAA+_ATPase"/>
</dbReference>
<comment type="caution">
    <text evidence="7">The sequence shown here is derived from an EMBL/GenBank/DDBJ whole genome shotgun (WGS) entry which is preliminary data.</text>
</comment>
<dbReference type="GO" id="GO:0005524">
    <property type="term" value="F:ATP binding"/>
    <property type="evidence" value="ECO:0007669"/>
    <property type="project" value="UniProtKB-KW"/>
</dbReference>
<dbReference type="InterPro" id="IPR027417">
    <property type="entry name" value="P-loop_NTPase"/>
</dbReference>
<keyword evidence="3" id="KW-0472">Membrane</keyword>
<dbReference type="InterPro" id="IPR017871">
    <property type="entry name" value="ABC_transporter-like_CS"/>
</dbReference>
<gene>
    <name evidence="7" type="ORF">P245_01680</name>
</gene>
<dbReference type="CDD" id="cd03257">
    <property type="entry name" value="ABC_NikE_OppD_transporters"/>
    <property type="match status" value="2"/>
</dbReference>
<protein>
    <submittedName>
        <fullName evidence="7">Glutathione ABC transporter ATP-binding protein</fullName>
    </submittedName>
</protein>
<dbReference type="PANTHER" id="PTHR43776:SF7">
    <property type="entry name" value="D,D-DIPEPTIDE TRANSPORT ATP-BINDING PROTEIN DDPF-RELATED"/>
    <property type="match status" value="1"/>
</dbReference>
<dbReference type="NCBIfam" id="NF007739">
    <property type="entry name" value="PRK10419.1"/>
    <property type="match status" value="2"/>
</dbReference>
<dbReference type="Pfam" id="PF08352">
    <property type="entry name" value="oligo_HPY"/>
    <property type="match status" value="1"/>
</dbReference>
<dbReference type="GO" id="GO:0055085">
    <property type="term" value="P:transmembrane transport"/>
    <property type="evidence" value="ECO:0007669"/>
    <property type="project" value="UniProtKB-ARBA"/>
</dbReference>
<dbReference type="SMART" id="SM00382">
    <property type="entry name" value="AAA"/>
    <property type="match status" value="2"/>
</dbReference>
<reference evidence="7 8" key="1">
    <citation type="submission" date="2013-09" db="EMBL/GenBank/DDBJ databases">
        <title>High correlation between genotypes and phenotypes of environmental bacteria Comamonas testosteroni strains.</title>
        <authorList>
            <person name="Liu L."/>
            <person name="Zhu W."/>
            <person name="Xia X."/>
            <person name="Xu B."/>
            <person name="Luo M."/>
            <person name="Wang G."/>
        </authorList>
    </citation>
    <scope>NUCLEOTIDE SEQUENCE [LARGE SCALE GENOMIC DNA]</scope>
    <source>
        <strain evidence="7 8">JL14</strain>
    </source>
</reference>
<dbReference type="PANTHER" id="PTHR43776">
    <property type="entry name" value="TRANSPORT ATP-BINDING PROTEIN"/>
    <property type="match status" value="1"/>
</dbReference>
<dbReference type="RefSeq" id="WP_034377337.1">
    <property type="nucleotide sequence ID" value="NZ_AWTN01000001.1"/>
</dbReference>
<evidence type="ECO:0000256" key="3">
    <source>
        <dbReference type="ARBA" id="ARBA00022475"/>
    </source>
</evidence>
<dbReference type="EMBL" id="AWTN01000001">
    <property type="protein sequence ID" value="KGH00943.1"/>
    <property type="molecule type" value="Genomic_DNA"/>
</dbReference>
<dbReference type="InterPro" id="IPR003439">
    <property type="entry name" value="ABC_transporter-like_ATP-bd"/>
</dbReference>
<dbReference type="PROSITE" id="PS50893">
    <property type="entry name" value="ABC_TRANSPORTER_2"/>
    <property type="match status" value="2"/>
</dbReference>
<dbReference type="NCBIfam" id="NF008453">
    <property type="entry name" value="PRK11308.1"/>
    <property type="match status" value="2"/>
</dbReference>
<evidence type="ECO:0000313" key="8">
    <source>
        <dbReference type="Proteomes" id="UP000029567"/>
    </source>
</evidence>
<dbReference type="FunFam" id="3.40.50.300:FF:000016">
    <property type="entry name" value="Oligopeptide ABC transporter ATP-binding component"/>
    <property type="match status" value="1"/>
</dbReference>
<keyword evidence="3" id="KW-1003">Cell membrane</keyword>
<dbReference type="GO" id="GO:0016887">
    <property type="term" value="F:ATP hydrolysis activity"/>
    <property type="evidence" value="ECO:0007669"/>
    <property type="project" value="InterPro"/>
</dbReference>
<sequence length="561" mass="61313">MSTLLQDRPATATPAATTPPLLEVQDLVIAYRDHSGREQRVVHGLSFSVAPGEVVALVGESGSGKTTTAQAVIGLLADNGRREQGSIRLQGTEVSDWSAARWNSIRGRVISLVPQDPTTSLNPVRTVGDQVGEILRIHGLRDRSAIEARVIDLLTRVGLSQPALRARQYPHELSGGMRQRVLIAIAIALRPALIIADEPTSALDVTVQRRILDLIDELRRETGTAVLLVTHDLGVAADRAHRLIVMQGGRIQEQGPTLELLRHPQSAYTRRLLSDAPSLTPAPRRTPPETAVATEDWAIEVEDLVHDFHAPSQGRGIFRAVDGVSLRLRRGSTHAIVGESGSGKTTTIRDIVGLARPTSGRIRIAGAELTGLRGEALRQLRRKVQLVYQNPFSSLDPRQRVFDIIEEPLLNFEPLPHQERRQHVLDMLERVGLPAAVLERRPHALSGGQRQRVAIARALVLQPEVVVLDEAVSALDVTVQAQILALLAQLQQDLGLSYLFISHDLAVVRQIADTVSMLRAGKVVDVGSVEDVFLRPTSDYTRELMDAIPGKRSIDFVPHPA</sequence>
<dbReference type="InterPro" id="IPR050319">
    <property type="entry name" value="ABC_transp_ATP-bind"/>
</dbReference>
<evidence type="ECO:0000256" key="1">
    <source>
        <dbReference type="ARBA" id="ARBA00005417"/>
    </source>
</evidence>
<accession>A0A0E3BKQ7</accession>
<dbReference type="Gene3D" id="3.40.50.300">
    <property type="entry name" value="P-loop containing nucleotide triphosphate hydrolases"/>
    <property type="match status" value="2"/>
</dbReference>
<dbReference type="AlphaFoldDB" id="A0A0E3BKQ7"/>
<evidence type="ECO:0000256" key="4">
    <source>
        <dbReference type="ARBA" id="ARBA00022741"/>
    </source>
</evidence>
<keyword evidence="2" id="KW-0813">Transport</keyword>
<organism evidence="7 8">
    <name type="scientific">Comamonas thiooxydans</name>
    <dbReference type="NCBI Taxonomy" id="363952"/>
    <lineage>
        <taxon>Bacteria</taxon>
        <taxon>Pseudomonadati</taxon>
        <taxon>Pseudomonadota</taxon>
        <taxon>Betaproteobacteria</taxon>
        <taxon>Burkholderiales</taxon>
        <taxon>Comamonadaceae</taxon>
        <taxon>Comamonas</taxon>
    </lineage>
</organism>
<feature type="domain" description="ABC transporter" evidence="6">
    <location>
        <begin position="22"/>
        <end position="273"/>
    </location>
</feature>
<dbReference type="Pfam" id="PF00005">
    <property type="entry name" value="ABC_tran"/>
    <property type="match status" value="2"/>
</dbReference>
<keyword evidence="5 7" id="KW-0067">ATP-binding</keyword>
<dbReference type="Proteomes" id="UP000029567">
    <property type="component" value="Unassembled WGS sequence"/>
</dbReference>
<evidence type="ECO:0000256" key="5">
    <source>
        <dbReference type="ARBA" id="ARBA00022840"/>
    </source>
</evidence>
<name>A0A0E3BKQ7_9BURK</name>
<dbReference type="InterPro" id="IPR013563">
    <property type="entry name" value="Oligopep_ABC_C"/>
</dbReference>
<evidence type="ECO:0000256" key="2">
    <source>
        <dbReference type="ARBA" id="ARBA00022448"/>
    </source>
</evidence>